<keyword evidence="2" id="KW-0238">DNA-binding</keyword>
<reference evidence="6" key="2">
    <citation type="submission" date="2020-09" db="EMBL/GenBank/DDBJ databases">
        <authorList>
            <person name="Sun Q."/>
            <person name="Ohkuma M."/>
        </authorList>
    </citation>
    <scope>NUCLEOTIDE SEQUENCE</scope>
    <source>
        <strain evidence="6">JCM 19596</strain>
    </source>
</reference>
<dbReference type="PANTHER" id="PTHR30136:SF35">
    <property type="entry name" value="HTH-TYPE TRANSCRIPTIONAL REGULATOR RV1719"/>
    <property type="match status" value="1"/>
</dbReference>
<organism evidence="6 7">
    <name type="scientific">Halocalculus aciditolerans</name>
    <dbReference type="NCBI Taxonomy" id="1383812"/>
    <lineage>
        <taxon>Archaea</taxon>
        <taxon>Methanobacteriati</taxon>
        <taxon>Methanobacteriota</taxon>
        <taxon>Stenosarchaea group</taxon>
        <taxon>Halobacteria</taxon>
        <taxon>Halobacteriales</taxon>
        <taxon>Halobacteriaceae</taxon>
        <taxon>Halocalculus</taxon>
    </lineage>
</organism>
<dbReference type="OrthoDB" id="14763at2157"/>
<comment type="caution">
    <text evidence="6">The sequence shown here is derived from an EMBL/GenBank/DDBJ whole genome shotgun (WGS) entry which is preliminary data.</text>
</comment>
<dbReference type="CDD" id="cd00090">
    <property type="entry name" value="HTH_ARSR"/>
    <property type="match status" value="1"/>
</dbReference>
<keyword evidence="1" id="KW-0805">Transcription regulation</keyword>
<keyword evidence="3" id="KW-0804">Transcription</keyword>
<dbReference type="InterPro" id="IPR050707">
    <property type="entry name" value="HTH_MetabolicPath_Reg"/>
</dbReference>
<gene>
    <name evidence="6" type="ORF">GCM10009039_25680</name>
</gene>
<dbReference type="InterPro" id="IPR036388">
    <property type="entry name" value="WH-like_DNA-bd_sf"/>
</dbReference>
<dbReference type="InterPro" id="IPR029016">
    <property type="entry name" value="GAF-like_dom_sf"/>
</dbReference>
<reference evidence="6" key="1">
    <citation type="journal article" date="2014" name="Int. J. Syst. Evol. Microbiol.">
        <title>Complete genome sequence of Corynebacterium casei LMG S-19264T (=DSM 44701T), isolated from a smear-ripened cheese.</title>
        <authorList>
            <consortium name="US DOE Joint Genome Institute (JGI-PGF)"/>
            <person name="Walter F."/>
            <person name="Albersmeier A."/>
            <person name="Kalinowski J."/>
            <person name="Ruckert C."/>
        </authorList>
    </citation>
    <scope>NUCLEOTIDE SEQUENCE</scope>
    <source>
        <strain evidence="6">JCM 19596</strain>
    </source>
</reference>
<evidence type="ECO:0000313" key="6">
    <source>
        <dbReference type="EMBL" id="GGL66593.1"/>
    </source>
</evidence>
<dbReference type="GO" id="GO:0045892">
    <property type="term" value="P:negative regulation of DNA-templated transcription"/>
    <property type="evidence" value="ECO:0007669"/>
    <property type="project" value="TreeGrafter"/>
</dbReference>
<dbReference type="GO" id="GO:0003700">
    <property type="term" value="F:DNA-binding transcription factor activity"/>
    <property type="evidence" value="ECO:0007669"/>
    <property type="project" value="TreeGrafter"/>
</dbReference>
<dbReference type="PANTHER" id="PTHR30136">
    <property type="entry name" value="HELIX-TURN-HELIX TRANSCRIPTIONAL REGULATOR, ICLR FAMILY"/>
    <property type="match status" value="1"/>
</dbReference>
<accession>A0A830F5Y4</accession>
<evidence type="ECO:0000259" key="4">
    <source>
        <dbReference type="PROSITE" id="PS51077"/>
    </source>
</evidence>
<dbReference type="InterPro" id="IPR005471">
    <property type="entry name" value="Tscrpt_reg_IclR_N"/>
</dbReference>
<dbReference type="InterPro" id="IPR011991">
    <property type="entry name" value="ArsR-like_HTH"/>
</dbReference>
<proteinExistence type="predicted"/>
<evidence type="ECO:0000256" key="3">
    <source>
        <dbReference type="ARBA" id="ARBA00023163"/>
    </source>
</evidence>
<evidence type="ECO:0000256" key="2">
    <source>
        <dbReference type="ARBA" id="ARBA00023125"/>
    </source>
</evidence>
<dbReference type="Proteomes" id="UP000607197">
    <property type="component" value="Unassembled WGS sequence"/>
</dbReference>
<feature type="domain" description="IclR-ED" evidence="5">
    <location>
        <begin position="70"/>
        <end position="254"/>
    </location>
</feature>
<dbReference type="PROSITE" id="PS51078">
    <property type="entry name" value="ICLR_ED"/>
    <property type="match status" value="1"/>
</dbReference>
<dbReference type="InterPro" id="IPR014757">
    <property type="entry name" value="Tscrpt_reg_IclR_C"/>
</dbReference>
<dbReference type="Gene3D" id="1.10.10.10">
    <property type="entry name" value="Winged helix-like DNA-binding domain superfamily/Winged helix DNA-binding domain"/>
    <property type="match status" value="1"/>
</dbReference>
<protein>
    <submittedName>
        <fullName evidence="6">IclR family transcriptional regulator</fullName>
    </submittedName>
</protein>
<feature type="domain" description="HTH iclR-type" evidence="4">
    <location>
        <begin position="10"/>
        <end position="69"/>
    </location>
</feature>
<sequence>MPESDAPRTIESVENALGVLDELEARETVGVSELAEALDRSKGTVHTHLATLAKHGYVVNDDGRYRLSLRYLGLAEAAKSHVGSYDAVTRELDDLAATHGERAQFAVEEGGKAVYVYRATGSDAVNPSADIGRYEHLHSIGLGKAILSVLPEARVDAIVAEHGLPERTAETVTSREALAEELDRVRERGYAVDDEERVHGIRCVAMPLVTGESEPVGAMSVSGPASRMTDDRIQSEILPDLRQAVNVVEVNAELG</sequence>
<dbReference type="EMBL" id="BMPG01000003">
    <property type="protein sequence ID" value="GGL66593.1"/>
    <property type="molecule type" value="Genomic_DNA"/>
</dbReference>
<dbReference type="PROSITE" id="PS51077">
    <property type="entry name" value="HTH_ICLR"/>
    <property type="match status" value="1"/>
</dbReference>
<keyword evidence="7" id="KW-1185">Reference proteome</keyword>
<dbReference type="Pfam" id="PF01614">
    <property type="entry name" value="IclR_C"/>
    <property type="match status" value="1"/>
</dbReference>
<evidence type="ECO:0000313" key="7">
    <source>
        <dbReference type="Proteomes" id="UP000607197"/>
    </source>
</evidence>
<name>A0A830F5Y4_9EURY</name>
<dbReference type="SUPFAM" id="SSF55781">
    <property type="entry name" value="GAF domain-like"/>
    <property type="match status" value="1"/>
</dbReference>
<dbReference type="SMART" id="SM00346">
    <property type="entry name" value="HTH_ICLR"/>
    <property type="match status" value="1"/>
</dbReference>
<dbReference type="InterPro" id="IPR036390">
    <property type="entry name" value="WH_DNA-bd_sf"/>
</dbReference>
<dbReference type="RefSeq" id="WP_188979541.1">
    <property type="nucleotide sequence ID" value="NZ_BMPG01000003.1"/>
</dbReference>
<dbReference type="SUPFAM" id="SSF46785">
    <property type="entry name" value="Winged helix' DNA-binding domain"/>
    <property type="match status" value="1"/>
</dbReference>
<evidence type="ECO:0000259" key="5">
    <source>
        <dbReference type="PROSITE" id="PS51078"/>
    </source>
</evidence>
<dbReference type="GO" id="GO:0003677">
    <property type="term" value="F:DNA binding"/>
    <property type="evidence" value="ECO:0007669"/>
    <property type="project" value="UniProtKB-KW"/>
</dbReference>
<dbReference type="Gene3D" id="3.30.450.40">
    <property type="match status" value="1"/>
</dbReference>
<dbReference type="Pfam" id="PF09339">
    <property type="entry name" value="HTH_IclR"/>
    <property type="match status" value="1"/>
</dbReference>
<dbReference type="AlphaFoldDB" id="A0A830F5Y4"/>
<evidence type="ECO:0000256" key="1">
    <source>
        <dbReference type="ARBA" id="ARBA00023015"/>
    </source>
</evidence>